<feature type="region of interest" description="Disordered" evidence="11">
    <location>
        <begin position="676"/>
        <end position="696"/>
    </location>
</feature>
<dbReference type="SUPFAM" id="SSF56112">
    <property type="entry name" value="Protein kinase-like (PK-like)"/>
    <property type="match status" value="1"/>
</dbReference>
<feature type="repeat" description="ANK" evidence="9">
    <location>
        <begin position="78"/>
        <end position="110"/>
    </location>
</feature>
<keyword evidence="5" id="KW-0677">Repeat</keyword>
<dbReference type="GO" id="GO:0005524">
    <property type="term" value="F:ATP binding"/>
    <property type="evidence" value="ECO:0007669"/>
    <property type="project" value="UniProtKB-UniRule"/>
</dbReference>
<evidence type="ECO:0000256" key="4">
    <source>
        <dbReference type="ARBA" id="ARBA00022614"/>
    </source>
</evidence>
<comment type="caution">
    <text evidence="14">The sequence shown here is derived from an EMBL/GenBank/DDBJ whole genome shotgun (WGS) entry which is preliminary data.</text>
</comment>
<feature type="domain" description="Roc" evidence="13">
    <location>
        <begin position="1006"/>
        <end position="1230"/>
    </location>
</feature>
<dbReference type="InterPro" id="IPR025875">
    <property type="entry name" value="Leu-rich_rpt_4"/>
</dbReference>
<dbReference type="InterPro" id="IPR000719">
    <property type="entry name" value="Prot_kinase_dom"/>
</dbReference>
<dbReference type="InterPro" id="IPR001611">
    <property type="entry name" value="Leu-rich_rpt"/>
</dbReference>
<dbReference type="InterPro" id="IPR036770">
    <property type="entry name" value="Ankyrin_rpt-contain_sf"/>
</dbReference>
<dbReference type="InterPro" id="IPR027417">
    <property type="entry name" value="P-loop_NTPase"/>
</dbReference>
<dbReference type="Pfam" id="PF12796">
    <property type="entry name" value="Ank_2"/>
    <property type="match status" value="3"/>
</dbReference>
<dbReference type="PRINTS" id="PR00019">
    <property type="entry name" value="LEURICHRPT"/>
</dbReference>
<keyword evidence="15" id="KW-1185">Reference proteome</keyword>
<reference evidence="14" key="1">
    <citation type="submission" date="2020-09" db="EMBL/GenBank/DDBJ databases">
        <authorList>
            <person name="Kikuchi T."/>
        </authorList>
    </citation>
    <scope>NUCLEOTIDE SEQUENCE</scope>
    <source>
        <strain evidence="14">Ka4C1</strain>
    </source>
</reference>
<dbReference type="PROSITE" id="PS50297">
    <property type="entry name" value="ANK_REP_REGION"/>
    <property type="match status" value="3"/>
</dbReference>
<dbReference type="PRINTS" id="PR01415">
    <property type="entry name" value="ANKYRIN"/>
</dbReference>
<evidence type="ECO:0000259" key="13">
    <source>
        <dbReference type="PROSITE" id="PS51424"/>
    </source>
</evidence>
<keyword evidence="4" id="KW-0433">Leucine-rich repeat</keyword>
<dbReference type="SUPFAM" id="SSF48403">
    <property type="entry name" value="Ankyrin repeat"/>
    <property type="match status" value="1"/>
</dbReference>
<dbReference type="Pfam" id="PF08477">
    <property type="entry name" value="Roc"/>
    <property type="match status" value="1"/>
</dbReference>
<dbReference type="GO" id="GO:0006950">
    <property type="term" value="P:response to stress"/>
    <property type="evidence" value="ECO:0007669"/>
    <property type="project" value="UniProtKB-ARBA"/>
</dbReference>
<dbReference type="InterPro" id="IPR032675">
    <property type="entry name" value="LRR_dom_sf"/>
</dbReference>
<dbReference type="PANTHER" id="PTHR24198:SF169">
    <property type="entry name" value="NON-SPECIFIC SERINE_THREONINE PROTEIN KINASE"/>
    <property type="match status" value="1"/>
</dbReference>
<keyword evidence="6 10" id="KW-0547">Nucleotide-binding</keyword>
<feature type="compositionally biased region" description="Basic and acidic residues" evidence="11">
    <location>
        <begin position="676"/>
        <end position="692"/>
    </location>
</feature>
<dbReference type="Pfam" id="PF13855">
    <property type="entry name" value="LRR_8"/>
    <property type="match status" value="1"/>
</dbReference>
<dbReference type="Pfam" id="PF12799">
    <property type="entry name" value="LRR_4"/>
    <property type="match status" value="1"/>
</dbReference>
<dbReference type="InterPro" id="IPR017441">
    <property type="entry name" value="Protein_kinase_ATP_BS"/>
</dbReference>
<keyword evidence="3" id="KW-0418">Kinase</keyword>
<dbReference type="PANTHER" id="PTHR24198">
    <property type="entry name" value="ANKYRIN REPEAT AND PROTEIN KINASE DOMAIN-CONTAINING PROTEIN"/>
    <property type="match status" value="1"/>
</dbReference>
<evidence type="ECO:0000313" key="15">
    <source>
        <dbReference type="Proteomes" id="UP000659654"/>
    </source>
</evidence>
<evidence type="ECO:0000256" key="1">
    <source>
        <dbReference type="ARBA" id="ARBA00001946"/>
    </source>
</evidence>
<keyword evidence="8 9" id="KW-0040">ANK repeat</keyword>
<evidence type="ECO:0000259" key="12">
    <source>
        <dbReference type="PROSITE" id="PS50011"/>
    </source>
</evidence>
<keyword evidence="3" id="KW-0723">Serine/threonine-protein kinase</keyword>
<dbReference type="InterPro" id="IPR011009">
    <property type="entry name" value="Kinase-like_dom_sf"/>
</dbReference>
<evidence type="ECO:0000256" key="5">
    <source>
        <dbReference type="ARBA" id="ARBA00022737"/>
    </source>
</evidence>
<organism evidence="14 15">
    <name type="scientific">Bursaphelenchus xylophilus</name>
    <name type="common">Pinewood nematode worm</name>
    <name type="synonym">Aphelenchoides xylophilus</name>
    <dbReference type="NCBI Taxonomy" id="6326"/>
    <lineage>
        <taxon>Eukaryota</taxon>
        <taxon>Metazoa</taxon>
        <taxon>Ecdysozoa</taxon>
        <taxon>Nematoda</taxon>
        <taxon>Chromadorea</taxon>
        <taxon>Rhabditida</taxon>
        <taxon>Tylenchina</taxon>
        <taxon>Tylenchomorpha</taxon>
        <taxon>Aphelenchoidea</taxon>
        <taxon>Aphelenchoididae</taxon>
        <taxon>Bursaphelenchus</taxon>
    </lineage>
</organism>
<comment type="similarity">
    <text evidence="2">Belongs to the protein kinase superfamily. TKL Ser/Thr protein kinase family. ROCO subfamily.</text>
</comment>
<proteinExistence type="inferred from homology"/>
<dbReference type="GO" id="GO:0009966">
    <property type="term" value="P:regulation of signal transduction"/>
    <property type="evidence" value="ECO:0007669"/>
    <property type="project" value="UniProtKB-ARBA"/>
</dbReference>
<feature type="repeat" description="ANK" evidence="9">
    <location>
        <begin position="304"/>
        <end position="336"/>
    </location>
</feature>
<feature type="repeat" description="ANK" evidence="9">
    <location>
        <begin position="357"/>
        <end position="389"/>
    </location>
</feature>
<dbReference type="Gene3D" id="3.30.70.1390">
    <property type="entry name" value="ROC domain from the Parkinson's disease-associated leucine-rich repeat kinase 2"/>
    <property type="match status" value="1"/>
</dbReference>
<dbReference type="PROSITE" id="PS50011">
    <property type="entry name" value="PROTEIN_KINASE_DOM"/>
    <property type="match status" value="1"/>
</dbReference>
<dbReference type="GO" id="GO:0004674">
    <property type="term" value="F:protein serine/threonine kinase activity"/>
    <property type="evidence" value="ECO:0007669"/>
    <property type="project" value="UniProtKB-KW"/>
</dbReference>
<feature type="repeat" description="ANK" evidence="9">
    <location>
        <begin position="43"/>
        <end position="63"/>
    </location>
</feature>
<dbReference type="Gene3D" id="1.25.40.20">
    <property type="entry name" value="Ankyrin repeat-containing domain"/>
    <property type="match status" value="3"/>
</dbReference>
<name>A0A7I8XLV8_BURXY</name>
<evidence type="ECO:0000256" key="8">
    <source>
        <dbReference type="ARBA" id="ARBA00023043"/>
    </source>
</evidence>
<dbReference type="GO" id="GO:0005525">
    <property type="term" value="F:GTP binding"/>
    <property type="evidence" value="ECO:0007669"/>
    <property type="project" value="UniProtKB-KW"/>
</dbReference>
<accession>A0A7I8XLV8</accession>
<evidence type="ECO:0000256" key="6">
    <source>
        <dbReference type="ARBA" id="ARBA00022741"/>
    </source>
</evidence>
<dbReference type="EMBL" id="CAJFDI010000001">
    <property type="protein sequence ID" value="CAD5212334.1"/>
    <property type="molecule type" value="Genomic_DNA"/>
</dbReference>
<evidence type="ECO:0000256" key="10">
    <source>
        <dbReference type="PROSITE-ProRule" id="PRU10141"/>
    </source>
</evidence>
<dbReference type="EMBL" id="CAJFCV020000001">
    <property type="protein sequence ID" value="CAG9090301.1"/>
    <property type="molecule type" value="Genomic_DNA"/>
</dbReference>
<evidence type="ECO:0000256" key="3">
    <source>
        <dbReference type="ARBA" id="ARBA00022527"/>
    </source>
</evidence>
<comment type="cofactor">
    <cofactor evidence="1">
        <name>Mg(2+)</name>
        <dbReference type="ChEBI" id="CHEBI:18420"/>
    </cofactor>
</comment>
<feature type="binding site" evidence="10">
    <location>
        <position position="1869"/>
    </location>
    <ligand>
        <name>ATP</name>
        <dbReference type="ChEBI" id="CHEBI:30616"/>
    </ligand>
</feature>
<dbReference type="PROSITE" id="PS51450">
    <property type="entry name" value="LRR"/>
    <property type="match status" value="4"/>
</dbReference>
<dbReference type="GO" id="GO:0005737">
    <property type="term" value="C:cytoplasm"/>
    <property type="evidence" value="ECO:0007669"/>
    <property type="project" value="UniProtKB-ARBA"/>
</dbReference>
<dbReference type="Pfam" id="PF07714">
    <property type="entry name" value="PK_Tyr_Ser-Thr"/>
    <property type="match status" value="1"/>
</dbReference>
<dbReference type="SUPFAM" id="SSF52058">
    <property type="entry name" value="L domain-like"/>
    <property type="match status" value="1"/>
</dbReference>
<dbReference type="SUPFAM" id="SSF52540">
    <property type="entry name" value="P-loop containing nucleoside triphosphate hydrolases"/>
    <property type="match status" value="1"/>
</dbReference>
<dbReference type="Proteomes" id="UP000582659">
    <property type="component" value="Unassembled WGS sequence"/>
</dbReference>
<gene>
    <name evidence="14" type="ORF">BXYJ_LOCUS2868</name>
</gene>
<evidence type="ECO:0000313" key="14">
    <source>
        <dbReference type="EMBL" id="CAD5212334.1"/>
    </source>
</evidence>
<dbReference type="Proteomes" id="UP000659654">
    <property type="component" value="Unassembled WGS sequence"/>
</dbReference>
<dbReference type="Gene3D" id="3.80.10.10">
    <property type="entry name" value="Ribonuclease Inhibitor"/>
    <property type="match status" value="3"/>
</dbReference>
<dbReference type="Gene3D" id="3.40.50.300">
    <property type="entry name" value="P-loop containing nucleotide triphosphate hydrolases"/>
    <property type="match status" value="1"/>
</dbReference>
<keyword evidence="7 10" id="KW-0067">ATP-binding</keyword>
<dbReference type="Gene3D" id="1.10.510.10">
    <property type="entry name" value="Transferase(Phosphotransferase) domain 1"/>
    <property type="match status" value="1"/>
</dbReference>
<feature type="domain" description="Protein kinase" evidence="12">
    <location>
        <begin position="1836"/>
        <end position="2129"/>
    </location>
</feature>
<evidence type="ECO:0000256" key="11">
    <source>
        <dbReference type="SAM" id="MobiDB-lite"/>
    </source>
</evidence>
<dbReference type="PROSITE" id="PS00108">
    <property type="entry name" value="PROTEIN_KINASE_ST"/>
    <property type="match status" value="1"/>
</dbReference>
<sequence>MEKNSANETAELIFQAIHYRNADLLTDLTSANQSILGHIRASDGRTPLHFAAAHGVDDCVRVLCDYVDVDAVTSVDEGLKTALLLAAQAGHVETVRILIQQGADPFFCDANGYSALQLAHLNNHGRVAEVLFESIDNIKKESERLNKELCSAIEGNNFDRVLDLLAQSTNFTQRDILASGKNGEKAPLYIACEKGFSGIIGALLSLESNPLVDPPTGNTLLHAVIQSGDLESTKLVLEQYGEQMDVINNSKELPFHFACSHGNVEIVKLLLSFDYRPSLLNLFEKTVNGWSYEFVCDLNASDSHCRTSFHLAVENGHEQVVEALLEFKTQLYRQNEVGNIEPAQMGSPFLLDTYAVNGRTPLMTAVCNQNEDIVEVLLENGADVNLPIAITDLEIANLRADEARCIGSGALIEAAQCKNVELVKRLFFHGAVDYDNQALRQASKQSNSPLLTVFLEQLTFTDSENRIHLPESGYSAMDRLKSMDLLPVLRPNVPCRLDWQNAGLERLGVEFMMAAALRFNPRVRNLKMALSAITRIDLADNSLTDLPEELFQLSSLKILNLDHNKLEQISMPRTDFACPFLESLSVEANELDDLPSELFSPKHFPSLKSANFCKNKLRRLPGSIWKHPTLNDLNLSDNLICDLSTPSPERSRREPRQRATRNPYVAAYHSSRALVERKKESELERRREKPAEIQKQSSVNVQKNDVLRSNIWQTELNMAVVEDDDPKDDPNNLNSTNALRSLNLSGNKLRSVPECLACFCPRLTKLDLSRNDLSSLKAVECFPATLKTLNLANNRLAIMFRRAEGQDLSCFVEMIAPNERVAAVQTVSVNRHSRSRSKSVARNQQRSLSIIRANKETENTNLCSHKAHCRLENLKSLNLSNNKLAEFDLFIPFEARTQGLDISNWRDSNDQFRPYIIFPALTNLDLSSNDLKSLPPTISLLSQLAVLNLSQNKSLERLPVELGLLEKLWGVQLNGCALKDPLKGIVGNGNFKTMDLISFLRHELDNSKPHRKLKLMFLGRSEVGKSALLSQMRAEGHVAKVSLNSESWAHRMGHAASKSFSRTSMRDQRRAPLDVGEWMYEPPKSSKTLKSNGPVTLRTWDFEKLQKEFQQVPQAFLSRRSIVLVVWKLTDGEIAINEIHDWLLAIQSRAPNATVIIVGTHLDAVQENIQRFPDDYLQNFEKTLQQRFVNVPDADKKGLPRVVASVFVSTKNRNNVQQLCELVYCASQQIKTSGRRQKLLEEKVPSSFLYLEKLLVSMTDEYRGRAEEPIIKIDSLWTRVCDEFKNSRISGSQSTASLVSIGPQNNEKHAAITRRLFRDKTEFRQAIQFLHENGVIVAFDDTQLRDYVFIDPPWLYTVLRMAFVAPSQKSTTSTASINPAGNAILSTSELFHQLKANLAERRIKFSMKSGLLRHCLLPLLAKFELALPYSPRQLLVSPLLPDEYLLRADYPGAKVKIRAKIDKFLMKTSLSSSMANSAIEFLSPKNSARTVHGRLTRQLGYKAAASSRIASSTASVDEKTEDLKSFGEMKIETTQTDVYRRLYLLQYIPPGFWPRLTTRLLNDDKLAQIISGLFVLNDESLSLSLPNECALYADIMDALNTDKGGENRGGFDFLLWQTGVETNFFGQFLMSIKQFLPLANVRDTNYSVSALKARGEDGIWRKVNLESDFLLELLVPFYKVDLNWKGVDYSIKTCPKQATKFLASLVEIIDDLLEDWFPSLGTRFVHSSDGQLLVDRLIPCAECASAQSMAEKQWRRDRKTSDPEEKTPIHLFSVEECILAVYDEKNAQFDLAKHLRPAAPTHIDCPLHGRCDLEKLAPDVCFVDLNPDIVHEVSAVKRGKLLGQGAFGSVYSGFVKSNYSEVFEEVALKILEPTSDDPNQRLRVPSNQADRLESVAKFYYVARQELNMLCDLQHPHITLLVGFSRPPITLLMELAPHGALDQLLGKYRKSDVRLAPETLQLTCAQISKALEFLHSNHIIYRDLKAENVLVWRFPLPRQKISPNNVHVKLGDYGISRFSYPLDVCKGYGGTEGFMAPEILKFNGEFEYTEKVDCYSFGMFVYELITLHHPYDGHEQMKDCIFEGQRPMLNEKDILCPSNVLDLMVTCWADDSAARPSSSDLVTITTAPEFTHLADVATLQDHEMTTLCTLISATDECTVQLWLAKEDGDCTVMSLNQFGFIENETIGPFRSKQVTALAEVGRFVWIGNASGDITVYSPKSYSEQASFQIDSIDPSLTKISTIRSIKYCPINSSVLICLPQHVLLCACPGTLPQHLCTIKSDEILHTAILLQNSSDWQIWTAHDDARIVTHYVVKSTSRLLYSASSHHPNASGNETPTAPRVKFLIPSCRQRNAVFSALENDGRVFQWENGTVRRTLDCSRILPVSESLSSMFDEEQSQRCKVTAMECQPTQAAENLLVGTQNGVLIILEAQDLTPLTSFRTYEWAVETILAPTTLGWMKHEEFQKMDQQNFFVTIGKKYRNLIKRLAPNVNENVPEASAEENNHNTNFAIVWQGENWG</sequence>
<keyword evidence="3" id="KW-0808">Transferase</keyword>
<dbReference type="SMART" id="SM00364">
    <property type="entry name" value="LRR_BAC"/>
    <property type="match status" value="9"/>
</dbReference>
<dbReference type="InterPro" id="IPR001245">
    <property type="entry name" value="Ser-Thr/Tyr_kinase_cat_dom"/>
</dbReference>
<dbReference type="SMART" id="SM00220">
    <property type="entry name" value="S_TKc"/>
    <property type="match status" value="1"/>
</dbReference>
<dbReference type="OrthoDB" id="10252328at2759"/>
<dbReference type="SMART" id="SM00248">
    <property type="entry name" value="ANK"/>
    <property type="match status" value="9"/>
</dbReference>
<dbReference type="PROSITE" id="PS00107">
    <property type="entry name" value="PROTEIN_KINASE_ATP"/>
    <property type="match status" value="1"/>
</dbReference>
<evidence type="ECO:0000256" key="9">
    <source>
        <dbReference type="PROSITE-ProRule" id="PRU00023"/>
    </source>
</evidence>
<evidence type="ECO:0000256" key="2">
    <source>
        <dbReference type="ARBA" id="ARBA00008171"/>
    </source>
</evidence>
<dbReference type="InterPro" id="IPR020859">
    <property type="entry name" value="ROC"/>
</dbReference>
<dbReference type="InterPro" id="IPR003591">
    <property type="entry name" value="Leu-rich_rpt_typical-subtyp"/>
</dbReference>
<dbReference type="PROSITE" id="PS51424">
    <property type="entry name" value="ROC"/>
    <property type="match status" value="1"/>
</dbReference>
<protein>
    <submittedName>
        <fullName evidence="14">(pine wood nematode) hypothetical protein</fullName>
    </submittedName>
</protein>
<dbReference type="InterPro" id="IPR008271">
    <property type="entry name" value="Ser/Thr_kinase_AS"/>
</dbReference>
<dbReference type="SUPFAM" id="SSF50998">
    <property type="entry name" value="Quinoprotein alcohol dehydrogenase-like"/>
    <property type="match status" value="1"/>
</dbReference>
<evidence type="ECO:0000256" key="7">
    <source>
        <dbReference type="ARBA" id="ARBA00022840"/>
    </source>
</evidence>
<dbReference type="SMART" id="SM00369">
    <property type="entry name" value="LRR_TYP"/>
    <property type="match status" value="9"/>
</dbReference>
<dbReference type="PROSITE" id="PS50088">
    <property type="entry name" value="ANK_REPEAT"/>
    <property type="match status" value="4"/>
</dbReference>
<dbReference type="InterPro" id="IPR011047">
    <property type="entry name" value="Quinoprotein_ADH-like_sf"/>
</dbReference>
<dbReference type="InterPro" id="IPR002110">
    <property type="entry name" value="Ankyrin_rpt"/>
</dbReference>